<reference evidence="1 2" key="1">
    <citation type="journal article" date="2015" name="Nature">
        <title>rRNA introns, odd ribosomes, and small enigmatic genomes across a large radiation of phyla.</title>
        <authorList>
            <person name="Brown C.T."/>
            <person name="Hug L.A."/>
            <person name="Thomas B.C."/>
            <person name="Sharon I."/>
            <person name="Castelle C.J."/>
            <person name="Singh A."/>
            <person name="Wilkins M.J."/>
            <person name="Williams K.H."/>
            <person name="Banfield J.F."/>
        </authorList>
    </citation>
    <scope>NUCLEOTIDE SEQUENCE [LARGE SCALE GENOMIC DNA]</scope>
</reference>
<accession>A0A0G1WJW3</accession>
<comment type="caution">
    <text evidence="1">The sequence shown here is derived from an EMBL/GenBank/DDBJ whole genome shotgun (WGS) entry which is preliminary data.</text>
</comment>
<dbReference type="AlphaFoldDB" id="A0A0G1WJW3"/>
<evidence type="ECO:0000313" key="1">
    <source>
        <dbReference type="EMBL" id="KKU90593.1"/>
    </source>
</evidence>
<dbReference type="EMBL" id="LCPB01000001">
    <property type="protein sequence ID" value="KKU90593.1"/>
    <property type="molecule type" value="Genomic_DNA"/>
</dbReference>
<evidence type="ECO:0000313" key="2">
    <source>
        <dbReference type="Proteomes" id="UP000033882"/>
    </source>
</evidence>
<organism evidence="1 2">
    <name type="scientific">Candidatus Wolfebacteria bacterium GW2011_GWA2_47_9b</name>
    <dbReference type="NCBI Taxonomy" id="1619005"/>
    <lineage>
        <taxon>Bacteria</taxon>
        <taxon>Candidatus Wolfeibacteriota</taxon>
    </lineage>
</organism>
<dbReference type="Proteomes" id="UP000033882">
    <property type="component" value="Unassembled WGS sequence"/>
</dbReference>
<protein>
    <submittedName>
        <fullName evidence="1">Uncharacterized protein</fullName>
    </submittedName>
</protein>
<gene>
    <name evidence="1" type="ORF">UY19_C0001G0070</name>
</gene>
<name>A0A0G1WJW3_9BACT</name>
<sequence length="93" mass="10971">MIKFIEQKDGKVLVDVCESKGGILCGIFNEEGQFRVFQRYFEGTRARTFSSSELYMLAQKSEELERLYEEKCIALEGQIEEPDPWKEFFEKDE</sequence>
<proteinExistence type="predicted"/>